<protein>
    <submittedName>
        <fullName evidence="1">Uncharacterized protein</fullName>
    </submittedName>
</protein>
<evidence type="ECO:0000313" key="1">
    <source>
        <dbReference type="EMBL" id="KAK3722531.1"/>
    </source>
</evidence>
<sequence length="158" mass="17586">MSEKIKSDDGHQDEDRNSVHEQFAHSLKDAKMEEKDPSTNEISPEELENGFSSPTISETQRSDHERDVVFWDGPADPANPLNWSTTKKGVNLGVLSAMTFLTPLASSFFAPGIPELMREFDSDRTAATLDINPELLLNEQIAPSLPLSLSPFTFWDGH</sequence>
<dbReference type="Proteomes" id="UP001281147">
    <property type="component" value="Unassembled WGS sequence"/>
</dbReference>
<reference evidence="1" key="1">
    <citation type="submission" date="2023-07" db="EMBL/GenBank/DDBJ databases">
        <title>Black Yeasts Isolated from many extreme environments.</title>
        <authorList>
            <person name="Coleine C."/>
            <person name="Stajich J.E."/>
            <person name="Selbmann L."/>
        </authorList>
    </citation>
    <scope>NUCLEOTIDE SEQUENCE</scope>
    <source>
        <strain evidence="1">CCFEE 5714</strain>
    </source>
</reference>
<dbReference type="EMBL" id="JAUTXU010000013">
    <property type="protein sequence ID" value="KAK3722531.1"/>
    <property type="molecule type" value="Genomic_DNA"/>
</dbReference>
<evidence type="ECO:0000313" key="2">
    <source>
        <dbReference type="Proteomes" id="UP001281147"/>
    </source>
</evidence>
<organism evidence="1 2">
    <name type="scientific">Vermiconidia calcicola</name>
    <dbReference type="NCBI Taxonomy" id="1690605"/>
    <lineage>
        <taxon>Eukaryota</taxon>
        <taxon>Fungi</taxon>
        <taxon>Dikarya</taxon>
        <taxon>Ascomycota</taxon>
        <taxon>Pezizomycotina</taxon>
        <taxon>Dothideomycetes</taxon>
        <taxon>Dothideomycetidae</taxon>
        <taxon>Mycosphaerellales</taxon>
        <taxon>Extremaceae</taxon>
        <taxon>Vermiconidia</taxon>
    </lineage>
</organism>
<accession>A0ACC3NSZ8</accession>
<gene>
    <name evidence="1" type="ORF">LTR37_002523</name>
</gene>
<keyword evidence="2" id="KW-1185">Reference proteome</keyword>
<name>A0ACC3NSZ8_9PEZI</name>
<comment type="caution">
    <text evidence="1">The sequence shown here is derived from an EMBL/GenBank/DDBJ whole genome shotgun (WGS) entry which is preliminary data.</text>
</comment>
<proteinExistence type="predicted"/>